<organism evidence="1 2">
    <name type="scientific">Anaerocolumna cellulosilytica</name>
    <dbReference type="NCBI Taxonomy" id="433286"/>
    <lineage>
        <taxon>Bacteria</taxon>
        <taxon>Bacillati</taxon>
        <taxon>Bacillota</taxon>
        <taxon>Clostridia</taxon>
        <taxon>Lachnospirales</taxon>
        <taxon>Lachnospiraceae</taxon>
        <taxon>Anaerocolumna</taxon>
    </lineage>
</organism>
<evidence type="ECO:0000313" key="2">
    <source>
        <dbReference type="Proteomes" id="UP000515561"/>
    </source>
</evidence>
<evidence type="ECO:0000313" key="1">
    <source>
        <dbReference type="EMBL" id="BCJ92828.1"/>
    </source>
</evidence>
<dbReference type="EMBL" id="AP023367">
    <property type="protein sequence ID" value="BCJ92828.1"/>
    <property type="molecule type" value="Genomic_DNA"/>
</dbReference>
<sequence length="58" mass="6750">MRYRIEYADGRRCSVAISRNDLLNQLRTSSSKISDIRKLYKSGVSDSVMATYKQYIKL</sequence>
<dbReference type="Proteomes" id="UP000515561">
    <property type="component" value="Chromosome"/>
</dbReference>
<dbReference type="RefSeq" id="WP_184094649.1">
    <property type="nucleotide sequence ID" value="NZ_AP023367.1"/>
</dbReference>
<name>A0A6S6R1G6_9FIRM</name>
<protein>
    <submittedName>
        <fullName evidence="1">Uncharacterized protein</fullName>
    </submittedName>
</protein>
<accession>A0A6S6R1G6</accession>
<dbReference type="KEGG" id="acel:acsn021_03970"/>
<dbReference type="AlphaFoldDB" id="A0A6S6R1G6"/>
<proteinExistence type="predicted"/>
<reference evidence="1 2" key="1">
    <citation type="journal article" date="2016" name="Int. J. Syst. Evol. Microbiol.">
        <title>Descriptions of Anaerotaenia torta gen. nov., sp. nov. and Anaerocolumna cellulosilytica gen. nov., sp. nov. isolated from a methanogenic reactor of cattle waste.</title>
        <authorList>
            <person name="Uek A."/>
            <person name="Ohtaki Y."/>
            <person name="Kaku N."/>
            <person name="Ueki K."/>
        </authorList>
    </citation>
    <scope>NUCLEOTIDE SEQUENCE [LARGE SCALE GENOMIC DNA]</scope>
    <source>
        <strain evidence="1 2">SN021</strain>
    </source>
</reference>
<gene>
    <name evidence="1" type="ORF">acsn021_03970</name>
</gene>
<keyword evidence="2" id="KW-1185">Reference proteome</keyword>